<proteinExistence type="predicted"/>
<feature type="domain" description="PPM-type phosphatase" evidence="1">
    <location>
        <begin position="17"/>
        <end position="236"/>
    </location>
</feature>
<sequence length="257" mass="27274">MNKNNVDFWRVVAASVTGTSHEKTGKLCQDAHAWKILPGGVLVTAVADGAGSAAMAEVGADIAVGAAVEAIENSLSSQLFPQNDIEWKSLITNALISTRTAVEIEATIQKVMVRDLASTLILLVATPELVAVVQVGDGAAVVADRGEVIALTLPSAGEYINETTFVISPDAVEKAQVIVWHGRAAQVGILTDGLQMLALKMPEGTPHKPFFSPLFSFVAEVTDETAGKQELVEFLNSPRVKQRTDDDLTILLATLME</sequence>
<dbReference type="Gene3D" id="3.60.40.10">
    <property type="entry name" value="PPM-type phosphatase domain"/>
    <property type="match status" value="1"/>
</dbReference>
<organism evidence="2 3">
    <name type="scientific">Floridaenema evergladense BLCC-F167</name>
    <dbReference type="NCBI Taxonomy" id="3153639"/>
    <lineage>
        <taxon>Bacteria</taxon>
        <taxon>Bacillati</taxon>
        <taxon>Cyanobacteriota</taxon>
        <taxon>Cyanophyceae</taxon>
        <taxon>Oscillatoriophycideae</taxon>
        <taxon>Aerosakkonematales</taxon>
        <taxon>Aerosakkonemataceae</taxon>
        <taxon>Floridanema</taxon>
        <taxon>Floridanema evergladense</taxon>
    </lineage>
</organism>
<accession>A0ABV4WHB5</accession>
<dbReference type="Pfam" id="PF13672">
    <property type="entry name" value="PP2C_2"/>
    <property type="match status" value="1"/>
</dbReference>
<evidence type="ECO:0000313" key="3">
    <source>
        <dbReference type="Proteomes" id="UP001576780"/>
    </source>
</evidence>
<dbReference type="RefSeq" id="WP_413276899.1">
    <property type="nucleotide sequence ID" value="NZ_JBHFNT010000068.1"/>
</dbReference>
<name>A0ABV4WHB5_9CYAN</name>
<dbReference type="InterPro" id="IPR001932">
    <property type="entry name" value="PPM-type_phosphatase-like_dom"/>
</dbReference>
<dbReference type="SUPFAM" id="SSF81606">
    <property type="entry name" value="PP2C-like"/>
    <property type="match status" value="1"/>
</dbReference>
<reference evidence="2 3" key="1">
    <citation type="submission" date="2024-09" db="EMBL/GenBank/DDBJ databases">
        <title>Floridaenema gen nov. (Aerosakkonemataceae, Aerosakkonematales ord. nov., Cyanobacteria) from benthic tropical and subtropical fresh waters, with the description of four new species.</title>
        <authorList>
            <person name="Moretto J.A."/>
            <person name="Berthold D.E."/>
            <person name="Lefler F.W."/>
            <person name="Huang I.-S."/>
            <person name="Laughinghouse H. IV."/>
        </authorList>
    </citation>
    <scope>NUCLEOTIDE SEQUENCE [LARGE SCALE GENOMIC DNA]</scope>
    <source>
        <strain evidence="2 3">BLCC-F167</strain>
    </source>
</reference>
<dbReference type="EMBL" id="JBHFNT010000068">
    <property type="protein sequence ID" value="MFB2834463.1"/>
    <property type="molecule type" value="Genomic_DNA"/>
</dbReference>
<dbReference type="Proteomes" id="UP001576780">
    <property type="component" value="Unassembled WGS sequence"/>
</dbReference>
<evidence type="ECO:0000259" key="1">
    <source>
        <dbReference type="Pfam" id="PF13672"/>
    </source>
</evidence>
<keyword evidence="2" id="KW-0378">Hydrolase</keyword>
<dbReference type="GO" id="GO:0004722">
    <property type="term" value="F:protein serine/threonine phosphatase activity"/>
    <property type="evidence" value="ECO:0007669"/>
    <property type="project" value="UniProtKB-EC"/>
</dbReference>
<keyword evidence="3" id="KW-1185">Reference proteome</keyword>
<evidence type="ECO:0000313" key="2">
    <source>
        <dbReference type="EMBL" id="MFB2834463.1"/>
    </source>
</evidence>
<gene>
    <name evidence="2" type="ORF">ACE1CA_08010</name>
</gene>
<protein>
    <submittedName>
        <fullName evidence="2">PP2C family serine/threonine-protein phosphatase</fullName>
        <ecNumber evidence="2">3.1.3.16</ecNumber>
    </submittedName>
</protein>
<comment type="caution">
    <text evidence="2">The sequence shown here is derived from an EMBL/GenBank/DDBJ whole genome shotgun (WGS) entry which is preliminary data.</text>
</comment>
<dbReference type="InterPro" id="IPR036457">
    <property type="entry name" value="PPM-type-like_dom_sf"/>
</dbReference>
<dbReference type="EC" id="3.1.3.16" evidence="2"/>